<gene>
    <name evidence="1" type="ORF">SAMN05446037_1015100</name>
</gene>
<evidence type="ECO:0000313" key="1">
    <source>
        <dbReference type="EMBL" id="SNS65132.1"/>
    </source>
</evidence>
<dbReference type="Gene3D" id="3.30.70.1290">
    <property type="entry name" value="Transposase IS200-like"/>
    <property type="match status" value="1"/>
</dbReference>
<dbReference type="EMBL" id="FZOJ01000015">
    <property type="protein sequence ID" value="SNS65132.1"/>
    <property type="molecule type" value="Genomic_DNA"/>
</dbReference>
<proteinExistence type="predicted"/>
<dbReference type="InterPro" id="IPR036515">
    <property type="entry name" value="Transposase_17_sf"/>
</dbReference>
<organism evidence="1 2">
    <name type="scientific">Anaerovirgula multivorans</name>
    <dbReference type="NCBI Taxonomy" id="312168"/>
    <lineage>
        <taxon>Bacteria</taxon>
        <taxon>Bacillati</taxon>
        <taxon>Bacillota</taxon>
        <taxon>Clostridia</taxon>
        <taxon>Peptostreptococcales</taxon>
        <taxon>Natronincolaceae</taxon>
        <taxon>Anaerovirgula</taxon>
    </lineage>
</organism>
<dbReference type="GO" id="GO:0006313">
    <property type="term" value="P:DNA transposition"/>
    <property type="evidence" value="ECO:0007669"/>
    <property type="project" value="InterPro"/>
</dbReference>
<dbReference type="Proteomes" id="UP000198304">
    <property type="component" value="Unassembled WGS sequence"/>
</dbReference>
<dbReference type="PANTHER" id="PTHR34322:SF2">
    <property type="entry name" value="TRANSPOSASE IS200-LIKE DOMAIN-CONTAINING PROTEIN"/>
    <property type="match status" value="1"/>
</dbReference>
<keyword evidence="2" id="KW-1185">Reference proteome</keyword>
<dbReference type="GO" id="GO:0004803">
    <property type="term" value="F:transposase activity"/>
    <property type="evidence" value="ECO:0007669"/>
    <property type="project" value="InterPro"/>
</dbReference>
<evidence type="ECO:0000313" key="2">
    <source>
        <dbReference type="Proteomes" id="UP000198304"/>
    </source>
</evidence>
<dbReference type="PANTHER" id="PTHR34322">
    <property type="entry name" value="TRANSPOSASE, Y1_TNP DOMAIN-CONTAINING"/>
    <property type="match status" value="1"/>
</dbReference>
<evidence type="ECO:0008006" key="3">
    <source>
        <dbReference type="Google" id="ProtNLM"/>
    </source>
</evidence>
<accession>A0A239G8V1</accession>
<dbReference type="GO" id="GO:0003677">
    <property type="term" value="F:DNA binding"/>
    <property type="evidence" value="ECO:0007669"/>
    <property type="project" value="InterPro"/>
</dbReference>
<protein>
    <recommendedName>
        <fullName evidence="3">Transposase</fullName>
    </recommendedName>
</protein>
<reference evidence="1 2" key="1">
    <citation type="submission" date="2017-06" db="EMBL/GenBank/DDBJ databases">
        <authorList>
            <person name="Kim H.J."/>
            <person name="Triplett B.A."/>
        </authorList>
    </citation>
    <scope>NUCLEOTIDE SEQUENCE [LARGE SCALE GENOMIC DNA]</scope>
    <source>
        <strain evidence="1 2">SCA</strain>
    </source>
</reference>
<dbReference type="AlphaFoldDB" id="A0A239G8V1"/>
<dbReference type="SUPFAM" id="SSF143422">
    <property type="entry name" value="Transposase IS200-like"/>
    <property type="match status" value="1"/>
</dbReference>
<name>A0A239G8V1_9FIRM</name>
<dbReference type="RefSeq" id="WP_330397050.1">
    <property type="nucleotide sequence ID" value="NZ_FZOJ01000015.1"/>
</dbReference>
<sequence>MFQDRYKSEPVENESYFLTVLRYIHQNPLKAGMTKNVKDYKWSSYNEFMDKEKIVDADFALKIFNEDREKGIEKFKIHHEEISAIKCLDIEGKKRLTDEKAIEVIKRICSLKNCLEIQNMSQETRNKYMKRLKEEGLSTKQISRLTGVSRGVVLKT</sequence>